<name>A0AAE1X330_9LAMI</name>
<accession>A0AAE1X330</accession>
<dbReference type="EMBL" id="JACGWL010000004">
    <property type="protein sequence ID" value="KAK4404261.1"/>
    <property type="molecule type" value="Genomic_DNA"/>
</dbReference>
<gene>
    <name evidence="1" type="ORF">Sango_0794700</name>
</gene>
<organism evidence="1 2">
    <name type="scientific">Sesamum angolense</name>
    <dbReference type="NCBI Taxonomy" id="2727404"/>
    <lineage>
        <taxon>Eukaryota</taxon>
        <taxon>Viridiplantae</taxon>
        <taxon>Streptophyta</taxon>
        <taxon>Embryophyta</taxon>
        <taxon>Tracheophyta</taxon>
        <taxon>Spermatophyta</taxon>
        <taxon>Magnoliopsida</taxon>
        <taxon>eudicotyledons</taxon>
        <taxon>Gunneridae</taxon>
        <taxon>Pentapetalae</taxon>
        <taxon>asterids</taxon>
        <taxon>lamiids</taxon>
        <taxon>Lamiales</taxon>
        <taxon>Pedaliaceae</taxon>
        <taxon>Sesamum</taxon>
    </lineage>
</organism>
<dbReference type="PANTHER" id="PTHR34222:SF99">
    <property type="entry name" value="PROTEIN, PUTATIVE-RELATED"/>
    <property type="match status" value="1"/>
</dbReference>
<evidence type="ECO:0000313" key="1">
    <source>
        <dbReference type="EMBL" id="KAK4404261.1"/>
    </source>
</evidence>
<dbReference type="AlphaFoldDB" id="A0AAE1X330"/>
<comment type="caution">
    <text evidence="1">The sequence shown here is derived from an EMBL/GenBank/DDBJ whole genome shotgun (WGS) entry which is preliminary data.</text>
</comment>
<dbReference type="Proteomes" id="UP001289374">
    <property type="component" value="Unassembled WGS sequence"/>
</dbReference>
<proteinExistence type="predicted"/>
<reference evidence="1" key="1">
    <citation type="submission" date="2020-06" db="EMBL/GenBank/DDBJ databases">
        <authorList>
            <person name="Li T."/>
            <person name="Hu X."/>
            <person name="Zhang T."/>
            <person name="Song X."/>
            <person name="Zhang H."/>
            <person name="Dai N."/>
            <person name="Sheng W."/>
            <person name="Hou X."/>
            <person name="Wei L."/>
        </authorList>
    </citation>
    <scope>NUCLEOTIDE SEQUENCE</scope>
    <source>
        <strain evidence="1">K16</strain>
        <tissue evidence="1">Leaf</tissue>
    </source>
</reference>
<sequence>MATERAEVVATAAARANRQIILEALQLHGLDHPDLEQRYGGCNGPQLYQMQRAITSPSQGNATVGNYFMNLIKLWEELEVLMPTPQCNCNGCTCGASKVVADLASFTQLMQFLMGIGNEFDPVRNQLLVMDPTHNVNKAYLMVPSAER</sequence>
<reference evidence="1" key="2">
    <citation type="journal article" date="2024" name="Plant">
        <title>Genomic evolution and insights into agronomic trait innovations of Sesamum species.</title>
        <authorList>
            <person name="Miao H."/>
            <person name="Wang L."/>
            <person name="Qu L."/>
            <person name="Liu H."/>
            <person name="Sun Y."/>
            <person name="Le M."/>
            <person name="Wang Q."/>
            <person name="Wei S."/>
            <person name="Zheng Y."/>
            <person name="Lin W."/>
            <person name="Duan Y."/>
            <person name="Cao H."/>
            <person name="Xiong S."/>
            <person name="Wang X."/>
            <person name="Wei L."/>
            <person name="Li C."/>
            <person name="Ma Q."/>
            <person name="Ju M."/>
            <person name="Zhao R."/>
            <person name="Li G."/>
            <person name="Mu C."/>
            <person name="Tian Q."/>
            <person name="Mei H."/>
            <person name="Zhang T."/>
            <person name="Gao T."/>
            <person name="Zhang H."/>
        </authorList>
    </citation>
    <scope>NUCLEOTIDE SEQUENCE</scope>
    <source>
        <strain evidence="1">K16</strain>
    </source>
</reference>
<evidence type="ECO:0000313" key="2">
    <source>
        <dbReference type="Proteomes" id="UP001289374"/>
    </source>
</evidence>
<protein>
    <recommendedName>
        <fullName evidence="3">Retrotransposon gag domain-containing protein</fullName>
    </recommendedName>
</protein>
<keyword evidence="2" id="KW-1185">Reference proteome</keyword>
<dbReference type="PANTHER" id="PTHR34222">
    <property type="entry name" value="GAG_PRE-INTEGRS DOMAIN-CONTAINING PROTEIN"/>
    <property type="match status" value="1"/>
</dbReference>
<evidence type="ECO:0008006" key="3">
    <source>
        <dbReference type="Google" id="ProtNLM"/>
    </source>
</evidence>